<comment type="caution">
    <text evidence="1">The sequence shown here is derived from an EMBL/GenBank/DDBJ whole genome shotgun (WGS) entry which is preliminary data.</text>
</comment>
<organism evidence="1 2">
    <name type="scientific">Thiothrix lacustris</name>
    <dbReference type="NCBI Taxonomy" id="525917"/>
    <lineage>
        <taxon>Bacteria</taxon>
        <taxon>Pseudomonadati</taxon>
        <taxon>Pseudomonadota</taxon>
        <taxon>Gammaproteobacteria</taxon>
        <taxon>Thiotrichales</taxon>
        <taxon>Thiotrichaceae</taxon>
        <taxon>Thiothrix</taxon>
    </lineage>
</organism>
<reference evidence="1 2" key="1">
    <citation type="submission" date="2017-01" db="EMBL/GenBank/DDBJ databases">
        <title>Novel large sulfur bacteria in the metagenomes of groundwater-fed chemosynthetic microbial mats in the Lake Huron basin.</title>
        <authorList>
            <person name="Sharrar A.M."/>
            <person name="Flood B.E."/>
            <person name="Bailey J.V."/>
            <person name="Jones D.S."/>
            <person name="Biddanda B."/>
            <person name="Ruberg S.A."/>
            <person name="Marcus D.N."/>
            <person name="Dick G.J."/>
        </authorList>
    </citation>
    <scope>NUCLEOTIDE SEQUENCE [LARGE SCALE GENOMIC DNA]</scope>
    <source>
        <strain evidence="1">A8</strain>
    </source>
</reference>
<evidence type="ECO:0000313" key="2">
    <source>
        <dbReference type="Proteomes" id="UP000192491"/>
    </source>
</evidence>
<name>A0A1Y1QMS3_9GAMM</name>
<dbReference type="EMBL" id="MTEJ01000140">
    <property type="protein sequence ID" value="OQX09521.1"/>
    <property type="molecule type" value="Genomic_DNA"/>
</dbReference>
<dbReference type="AlphaFoldDB" id="A0A1Y1QMS3"/>
<accession>A0A1Y1QMS3</accession>
<gene>
    <name evidence="1" type="ORF">BWK73_22580</name>
</gene>
<protein>
    <recommendedName>
        <fullName evidence="3">YtkA-like domain-containing protein</fullName>
    </recommendedName>
</protein>
<dbReference type="Proteomes" id="UP000192491">
    <property type="component" value="Unassembled WGS sequence"/>
</dbReference>
<sequence length="154" mass="16802">MKLWVFIAGFVVALAAALGYFLIKKSPEDVSVVHHLTLQQPCDLHLAPCVAADNAGRSVHFQFSPAAIPLMKELTVQVDIDGIPAYQAAQVIVEGTNMFMGYQRAELRTDTASSLTGTLVLPVCTLEKMAWQATLDIETPTGKIQAIFPFITQR</sequence>
<proteinExistence type="predicted"/>
<evidence type="ECO:0008006" key="3">
    <source>
        <dbReference type="Google" id="ProtNLM"/>
    </source>
</evidence>
<evidence type="ECO:0000313" key="1">
    <source>
        <dbReference type="EMBL" id="OQX09521.1"/>
    </source>
</evidence>